<reference evidence="2" key="1">
    <citation type="submission" date="2015-12" db="EMBL/GenBank/DDBJ databases">
        <authorList>
            <person name="Nair G.R."/>
            <person name="Kaur G."/>
            <person name="Mayilraj S."/>
        </authorList>
    </citation>
    <scope>NUCLEOTIDE SEQUENCE [LARGE SCALE GENOMIC DNA]</scope>
    <source>
        <strain evidence="2">CD08_7</strain>
    </source>
</reference>
<dbReference type="Gene3D" id="3.30.1330.70">
    <property type="entry name" value="Holliday junction resolvase RusA"/>
    <property type="match status" value="1"/>
</dbReference>
<organism evidence="1 2">
    <name type="scientific">Nesterenkonia jeotgali</name>
    <dbReference type="NCBI Taxonomy" id="317018"/>
    <lineage>
        <taxon>Bacteria</taxon>
        <taxon>Bacillati</taxon>
        <taxon>Actinomycetota</taxon>
        <taxon>Actinomycetes</taxon>
        <taxon>Micrococcales</taxon>
        <taxon>Micrococcaceae</taxon>
        <taxon>Nesterenkonia</taxon>
    </lineage>
</organism>
<gene>
    <name evidence="1" type="ORF">AVL63_02780</name>
</gene>
<accession>A0A0W8IGC3</accession>
<dbReference type="AlphaFoldDB" id="A0A0W8IGC3"/>
<sequence>MIRFTVPGTPIPQGSMKSFGKGRMVYRDDLKPWRNRVRAEYVRQAGSQTIEGAVSMRVVFVMPRPDGQYGTGRNTGAIKASCVDLPCAVKPDLDKLTRAIGDALTLDTGDLTGLARPFRDDAQITHLDARKRYVQDWEQPHAQITLAPAYG</sequence>
<dbReference type="Proteomes" id="UP000054023">
    <property type="component" value="Unassembled WGS sequence"/>
</dbReference>
<proteinExistence type="predicted"/>
<dbReference type="InterPro" id="IPR008822">
    <property type="entry name" value="Endonuclease_RusA-like"/>
</dbReference>
<dbReference type="GO" id="GO:0006281">
    <property type="term" value="P:DNA repair"/>
    <property type="evidence" value="ECO:0007669"/>
    <property type="project" value="InterPro"/>
</dbReference>
<dbReference type="STRING" id="317018.AVL63_02780"/>
<dbReference type="OrthoDB" id="3732467at2"/>
<dbReference type="SUPFAM" id="SSF103084">
    <property type="entry name" value="Holliday junction resolvase RusA"/>
    <property type="match status" value="1"/>
</dbReference>
<name>A0A0W8IGC3_9MICC</name>
<comment type="caution">
    <text evidence="1">The sequence shown here is derived from an EMBL/GenBank/DDBJ whole genome shotgun (WGS) entry which is preliminary data.</text>
</comment>
<dbReference type="EMBL" id="LQBM01000003">
    <property type="protein sequence ID" value="KUG58965.1"/>
    <property type="molecule type" value="Genomic_DNA"/>
</dbReference>
<dbReference type="RefSeq" id="WP_058888647.1">
    <property type="nucleotide sequence ID" value="NZ_LQBM01000003.1"/>
</dbReference>
<dbReference type="InterPro" id="IPR036614">
    <property type="entry name" value="RusA-like_sf"/>
</dbReference>
<dbReference type="GO" id="GO:0000287">
    <property type="term" value="F:magnesium ion binding"/>
    <property type="evidence" value="ECO:0007669"/>
    <property type="project" value="InterPro"/>
</dbReference>
<dbReference type="Pfam" id="PF05866">
    <property type="entry name" value="RusA"/>
    <property type="match status" value="1"/>
</dbReference>
<keyword evidence="2" id="KW-1185">Reference proteome</keyword>
<evidence type="ECO:0000313" key="2">
    <source>
        <dbReference type="Proteomes" id="UP000054023"/>
    </source>
</evidence>
<protein>
    <submittedName>
        <fullName evidence="1">Uncharacterized protein</fullName>
    </submittedName>
</protein>
<dbReference type="GO" id="GO:0006310">
    <property type="term" value="P:DNA recombination"/>
    <property type="evidence" value="ECO:0007669"/>
    <property type="project" value="InterPro"/>
</dbReference>
<evidence type="ECO:0000313" key="1">
    <source>
        <dbReference type="EMBL" id="KUG58965.1"/>
    </source>
</evidence>